<gene>
    <name evidence="1" type="ORF">Triagg1_7539</name>
</gene>
<proteinExistence type="predicted"/>
<dbReference type="RefSeq" id="XP_062753596.1">
    <property type="nucleotide sequence ID" value="XM_062902286.1"/>
</dbReference>
<dbReference type="EMBL" id="JAWRVG010000033">
    <property type="protein sequence ID" value="KAK4068296.1"/>
    <property type="molecule type" value="Genomic_DNA"/>
</dbReference>
<dbReference type="InterPro" id="IPR025213">
    <property type="entry name" value="Sim4_Fta2"/>
</dbReference>
<evidence type="ECO:0000313" key="2">
    <source>
        <dbReference type="Proteomes" id="UP001273209"/>
    </source>
</evidence>
<dbReference type="Proteomes" id="UP001273209">
    <property type="component" value="Unassembled WGS sequence"/>
</dbReference>
<organism evidence="1 2">
    <name type="scientific">Trichoderma aggressivum f. europaeum</name>
    <dbReference type="NCBI Taxonomy" id="173218"/>
    <lineage>
        <taxon>Eukaryota</taxon>
        <taxon>Fungi</taxon>
        <taxon>Dikarya</taxon>
        <taxon>Ascomycota</taxon>
        <taxon>Pezizomycotina</taxon>
        <taxon>Sordariomycetes</taxon>
        <taxon>Hypocreomycetidae</taxon>
        <taxon>Hypocreales</taxon>
        <taxon>Hypocreaceae</taxon>
        <taxon>Trichoderma</taxon>
    </lineage>
</organism>
<comment type="caution">
    <text evidence="1">The sequence shown here is derived from an EMBL/GenBank/DDBJ whole genome shotgun (WGS) entry which is preliminary data.</text>
</comment>
<dbReference type="Pfam" id="PF13095">
    <property type="entry name" value="FTA2"/>
    <property type="match status" value="1"/>
</dbReference>
<evidence type="ECO:0008006" key="3">
    <source>
        <dbReference type="Google" id="ProtNLM"/>
    </source>
</evidence>
<sequence length="375" mass="43416">MYPDWPQSDEDLVPLPLVDGPKLKPFDFQGPQTIKFLEHAGQGLHAHVFKVDIRGQIYALKLFRFTYDHNWLGPASDTNPDDRELMSAFYNYSEPFSCECRAFGRLQEAGYEALAVRCFGYVLLDEDHERALDQRFGLSFDGDVDYSGGDEMRTRFLGKDGRAPPIRGIVKQFGRVEEMEDEDELRPAFFRKMLGDIGRLQKLGIMHLDVATRQLVDGRFGDFSTAITVPHFLTTPELNPGLTPGMRSAMEFQTFAWAMADYSEFDEMMFSWNMDYADRKGSISVRAFPGGMGRQHQYQLRTKAARECVFTFVDPRRYDWRRPGAEDKSRRLRARPWFYDCRGDGRLAAQLKSREPQDVQLVYWDYSDGFIFPRV</sequence>
<accession>A0AAE1IBP9</accession>
<protein>
    <recommendedName>
        <fullName evidence="3">Protein kinase domain-containing protein</fullName>
    </recommendedName>
</protein>
<evidence type="ECO:0000313" key="1">
    <source>
        <dbReference type="EMBL" id="KAK4068296.1"/>
    </source>
</evidence>
<name>A0AAE1IBP9_9HYPO</name>
<dbReference type="AlphaFoldDB" id="A0AAE1IBP9"/>
<keyword evidence="2" id="KW-1185">Reference proteome</keyword>
<reference evidence="1" key="1">
    <citation type="submission" date="2023-11" db="EMBL/GenBank/DDBJ databases">
        <title>The genome sequences of three competitors of mushroom-forming fungi.</title>
        <authorList>
            <person name="Beijen E."/>
            <person name="Ohm R.A."/>
        </authorList>
    </citation>
    <scope>NUCLEOTIDE SEQUENCE</scope>
    <source>
        <strain evidence="1">CBS 100526</strain>
    </source>
</reference>
<dbReference type="GeneID" id="87922190"/>